<comment type="subcellular location">
    <subcellularLocation>
        <location evidence="1">Cell inner membrane</location>
    </subcellularLocation>
</comment>
<keyword evidence="5" id="KW-1003">Cell membrane</keyword>
<evidence type="ECO:0000256" key="6">
    <source>
        <dbReference type="ARBA" id="ARBA00022519"/>
    </source>
</evidence>
<evidence type="ECO:0000256" key="1">
    <source>
        <dbReference type="ARBA" id="ARBA00004533"/>
    </source>
</evidence>
<evidence type="ECO:0000256" key="3">
    <source>
        <dbReference type="ARBA" id="ARBA00021563"/>
    </source>
</evidence>
<dbReference type="AlphaFoldDB" id="A0AAQ1JR36"/>
<keyword evidence="7" id="KW-0812">Transmembrane</keyword>
<dbReference type="EMBL" id="FNVE01000011">
    <property type="protein sequence ID" value="SEG60031.1"/>
    <property type="molecule type" value="Genomic_DNA"/>
</dbReference>
<keyword evidence="8" id="KW-0653">Protein transport</keyword>
<evidence type="ECO:0000256" key="8">
    <source>
        <dbReference type="ARBA" id="ARBA00022927"/>
    </source>
</evidence>
<keyword evidence="12" id="KW-1185">Reference proteome</keyword>
<evidence type="ECO:0000256" key="5">
    <source>
        <dbReference type="ARBA" id="ARBA00022475"/>
    </source>
</evidence>
<evidence type="ECO:0000313" key="12">
    <source>
        <dbReference type="Proteomes" id="UP000243518"/>
    </source>
</evidence>
<gene>
    <name evidence="11" type="ORF">SAMN05216586_11130</name>
</gene>
<keyword evidence="4" id="KW-0813">Transport</keyword>
<dbReference type="Pfam" id="PF01203">
    <property type="entry name" value="T2SSN"/>
    <property type="match status" value="1"/>
</dbReference>
<dbReference type="Proteomes" id="UP000243518">
    <property type="component" value="Unassembled WGS sequence"/>
</dbReference>
<dbReference type="RefSeq" id="WP_088276778.1">
    <property type="nucleotide sequence ID" value="NZ_FNVE01000011.1"/>
</dbReference>
<name>A0AAQ1JR36_9GAMM</name>
<comment type="caution">
    <text evidence="11">The sequence shown here is derived from an EMBL/GenBank/DDBJ whole genome shotgun (WGS) entry which is preliminary data.</text>
</comment>
<evidence type="ECO:0000313" key="11">
    <source>
        <dbReference type="EMBL" id="SEG60031.1"/>
    </source>
</evidence>
<protein>
    <recommendedName>
        <fullName evidence="3">Type II secretion system protein N</fullName>
    </recommendedName>
    <alternativeName>
        <fullName evidence="10">General secretion pathway protein N</fullName>
    </alternativeName>
</protein>
<dbReference type="InterPro" id="IPR022792">
    <property type="entry name" value="T2SS_protein-GspN"/>
</dbReference>
<sequence length="250" mass="27257">MGWLKGRRLWLLASLVLLATLISNLPAQLVWRQVQPHLPVKVELDGLTGTLWRGSLARLQVDGIDQGALEWRWQPAGLLAGELELDLNWRPRDGQVQAVLRMAVDRLSLEGVRGRLSAASMAQVNKAPFVLQGDWLLDIPRLTLADLRKVTEASGRIAWQDAGGGLPSPLALGNLGADLAAENGWLVMNLADNGGPLGLAGTARWQPAKPLKLDTRLLARADADRDLAAGLQLLGRADPDGWVRWRVQLQ</sequence>
<dbReference type="GO" id="GO:0015627">
    <property type="term" value="C:type II protein secretion system complex"/>
    <property type="evidence" value="ECO:0007669"/>
    <property type="project" value="InterPro"/>
</dbReference>
<comment type="similarity">
    <text evidence="2">Belongs to the GSP N family.</text>
</comment>
<evidence type="ECO:0000256" key="10">
    <source>
        <dbReference type="ARBA" id="ARBA00030772"/>
    </source>
</evidence>
<proteinExistence type="inferred from homology"/>
<evidence type="ECO:0000256" key="4">
    <source>
        <dbReference type="ARBA" id="ARBA00022448"/>
    </source>
</evidence>
<organism evidence="11 12">
    <name type="scientific">Halopseudomonas aestusnigri</name>
    <dbReference type="NCBI Taxonomy" id="857252"/>
    <lineage>
        <taxon>Bacteria</taxon>
        <taxon>Pseudomonadati</taxon>
        <taxon>Pseudomonadota</taxon>
        <taxon>Gammaproteobacteria</taxon>
        <taxon>Pseudomonadales</taxon>
        <taxon>Pseudomonadaceae</taxon>
        <taxon>Halopseudomonas</taxon>
    </lineage>
</organism>
<keyword evidence="6" id="KW-0997">Cell inner membrane</keyword>
<dbReference type="GO" id="GO:0005886">
    <property type="term" value="C:plasma membrane"/>
    <property type="evidence" value="ECO:0007669"/>
    <property type="project" value="UniProtKB-SubCell"/>
</dbReference>
<reference evidence="11 12" key="1">
    <citation type="submission" date="2016-10" db="EMBL/GenBank/DDBJ databases">
        <authorList>
            <person name="Varghese N."/>
            <person name="Submissions S."/>
        </authorList>
    </citation>
    <scope>NUCLEOTIDE SEQUENCE [LARGE SCALE GENOMIC DNA]</scope>
    <source>
        <strain evidence="11 12">CECT 8317</strain>
    </source>
</reference>
<accession>A0AAQ1JR36</accession>
<dbReference type="GO" id="GO:0015628">
    <property type="term" value="P:protein secretion by the type II secretion system"/>
    <property type="evidence" value="ECO:0007669"/>
    <property type="project" value="InterPro"/>
</dbReference>
<evidence type="ECO:0000256" key="9">
    <source>
        <dbReference type="ARBA" id="ARBA00023136"/>
    </source>
</evidence>
<evidence type="ECO:0000256" key="2">
    <source>
        <dbReference type="ARBA" id="ARBA00007208"/>
    </source>
</evidence>
<keyword evidence="9" id="KW-0472">Membrane</keyword>
<evidence type="ECO:0000256" key="7">
    <source>
        <dbReference type="ARBA" id="ARBA00022692"/>
    </source>
</evidence>